<keyword evidence="3" id="KW-0547">Nucleotide-binding</keyword>
<dbReference type="Proteomes" id="UP000054549">
    <property type="component" value="Unassembled WGS sequence"/>
</dbReference>
<dbReference type="AlphaFoldDB" id="A0A0C2SVZ8"/>
<dbReference type="InParanoid" id="A0A0C2SVZ8"/>
<evidence type="ECO:0000313" key="8">
    <source>
        <dbReference type="Proteomes" id="UP000054549"/>
    </source>
</evidence>
<dbReference type="STRING" id="946122.A0A0C2SVZ8"/>
<evidence type="ECO:0000256" key="4">
    <source>
        <dbReference type="ARBA" id="ARBA00022840"/>
    </source>
</evidence>
<dbReference type="PANTHER" id="PTHR43272">
    <property type="entry name" value="LONG-CHAIN-FATTY-ACID--COA LIGASE"/>
    <property type="match status" value="1"/>
</dbReference>
<dbReference type="PROSITE" id="PS00455">
    <property type="entry name" value="AMP_BINDING"/>
    <property type="match status" value="1"/>
</dbReference>
<evidence type="ECO:0000256" key="2">
    <source>
        <dbReference type="ARBA" id="ARBA00022598"/>
    </source>
</evidence>
<evidence type="ECO:0000256" key="5">
    <source>
        <dbReference type="ARBA" id="ARBA00036813"/>
    </source>
</evidence>
<dbReference type="Pfam" id="PF00501">
    <property type="entry name" value="AMP-binding"/>
    <property type="match status" value="1"/>
</dbReference>
<sequence>MKVHTNRPLYHKEGSVEVTPASGPGEGPIRRFAIHKDNLVTQPFEGIETVYDVLAYAARTHGTRNAVGWRDIVDIHEEEKEVKKVVGGKEVTEKKKWKYFELSDCKYMNYIEFKDAVCSLARAFVDIGITTEDVFNVYAQTSHTWQLIAHACGAISTTIATAYDTLGEDGLAHSLNEPDCAAIFTNAELLPTLVKVLPKTPTVRFVIYDGKPSASILSSIKSVRDSIQVFSIEELRERGKPLSDDLFASRLPKPDKLACIMYTSGSTGAPKGVTITHSNLIASVGAIRELLGHHFTADDTFLAFLPLAHVLEYIVEVILLFAGVTTCYGRVKTLTDASVRNCKGDIAAFRPSIMVGVPAVWETIRKGILAKVNSSGPLKKNLFHGAFAVKKAGIPILSYLADSIVFSGIRAATGGRLRLALSGGAALSRETQEFFCTTIVTLVQGYGMTESCGMCAVLPPELLQYGAVGLPVASIEVKLLDVAEAGYLSTNNPQQGEVCIRGPSVTKGYYKRPDLNDDETIFTKDGWLRTGDVGQWNSDGTMTLIDRIKNLVKLQHGEYIALEQLEAIYKACNLVSNICVHATAEATRPMAIIVPHEPHLRHALQQSSSDPQAYQNKSLTELCHDPTVKDLVLKDCNAVGKKSGFKPVELLQAVILTPEEWTPENGLVTAAQKIQRLKIAKTFEADIKEVYKRQGD</sequence>
<protein>
    <recommendedName>
        <fullName evidence="6">AMP-dependent synthetase/ligase domain-containing protein</fullName>
    </recommendedName>
</protein>
<dbReference type="OrthoDB" id="1700726at2759"/>
<name>A0A0C2SVZ8_AMAMK</name>
<dbReference type="GO" id="GO:0005783">
    <property type="term" value="C:endoplasmic reticulum"/>
    <property type="evidence" value="ECO:0007669"/>
    <property type="project" value="TreeGrafter"/>
</dbReference>
<feature type="domain" description="AMP-dependent synthetase/ligase" evidence="6">
    <location>
        <begin position="104"/>
        <end position="510"/>
    </location>
</feature>
<evidence type="ECO:0000256" key="1">
    <source>
        <dbReference type="ARBA" id="ARBA00006432"/>
    </source>
</evidence>
<dbReference type="InterPro" id="IPR020845">
    <property type="entry name" value="AMP-binding_CS"/>
</dbReference>
<dbReference type="GO" id="GO:0005811">
    <property type="term" value="C:lipid droplet"/>
    <property type="evidence" value="ECO:0007669"/>
    <property type="project" value="TreeGrafter"/>
</dbReference>
<dbReference type="FunCoup" id="A0A0C2SVZ8">
    <property type="interactions" value="215"/>
</dbReference>
<proteinExistence type="inferred from homology"/>
<dbReference type="GO" id="GO:0035336">
    <property type="term" value="P:long-chain fatty-acyl-CoA metabolic process"/>
    <property type="evidence" value="ECO:0007669"/>
    <property type="project" value="TreeGrafter"/>
</dbReference>
<keyword evidence="2" id="KW-0436">Ligase</keyword>
<keyword evidence="8" id="KW-1185">Reference proteome</keyword>
<evidence type="ECO:0000256" key="3">
    <source>
        <dbReference type="ARBA" id="ARBA00022741"/>
    </source>
</evidence>
<dbReference type="InterPro" id="IPR000873">
    <property type="entry name" value="AMP-dep_synth/lig_dom"/>
</dbReference>
<dbReference type="HOGENOM" id="CLU_000022_45_2_1"/>
<organism evidence="7 8">
    <name type="scientific">Amanita muscaria (strain Koide BX008)</name>
    <dbReference type="NCBI Taxonomy" id="946122"/>
    <lineage>
        <taxon>Eukaryota</taxon>
        <taxon>Fungi</taxon>
        <taxon>Dikarya</taxon>
        <taxon>Basidiomycota</taxon>
        <taxon>Agaricomycotina</taxon>
        <taxon>Agaricomycetes</taxon>
        <taxon>Agaricomycetidae</taxon>
        <taxon>Agaricales</taxon>
        <taxon>Pluteineae</taxon>
        <taxon>Amanitaceae</taxon>
        <taxon>Amanita</taxon>
    </lineage>
</organism>
<dbReference type="GO" id="GO:0005524">
    <property type="term" value="F:ATP binding"/>
    <property type="evidence" value="ECO:0007669"/>
    <property type="project" value="UniProtKB-KW"/>
</dbReference>
<dbReference type="SUPFAM" id="SSF56801">
    <property type="entry name" value="Acetyl-CoA synthetase-like"/>
    <property type="match status" value="1"/>
</dbReference>
<comment type="similarity">
    <text evidence="1">Belongs to the ATP-dependent AMP-binding enzyme family.</text>
</comment>
<dbReference type="PANTHER" id="PTHR43272:SF83">
    <property type="entry name" value="ACYL-COA SYNTHETASE LONG-CHAIN, ISOFORM J"/>
    <property type="match status" value="1"/>
</dbReference>
<accession>A0A0C2SVZ8</accession>
<dbReference type="InterPro" id="IPR042099">
    <property type="entry name" value="ANL_N_sf"/>
</dbReference>
<dbReference type="GO" id="GO:0005886">
    <property type="term" value="C:plasma membrane"/>
    <property type="evidence" value="ECO:0007669"/>
    <property type="project" value="TreeGrafter"/>
</dbReference>
<evidence type="ECO:0000313" key="7">
    <source>
        <dbReference type="EMBL" id="KIL58279.1"/>
    </source>
</evidence>
<keyword evidence="4" id="KW-0067">ATP-binding</keyword>
<evidence type="ECO:0000259" key="6">
    <source>
        <dbReference type="Pfam" id="PF00501"/>
    </source>
</evidence>
<dbReference type="GO" id="GO:0004467">
    <property type="term" value="F:long-chain fatty acid-CoA ligase activity"/>
    <property type="evidence" value="ECO:0007669"/>
    <property type="project" value="UniProtKB-EC"/>
</dbReference>
<dbReference type="Gene3D" id="3.40.50.12780">
    <property type="entry name" value="N-terminal domain of ligase-like"/>
    <property type="match status" value="1"/>
</dbReference>
<dbReference type="EMBL" id="KN818342">
    <property type="protein sequence ID" value="KIL58279.1"/>
    <property type="molecule type" value="Genomic_DNA"/>
</dbReference>
<reference evidence="7 8" key="1">
    <citation type="submission" date="2014-04" db="EMBL/GenBank/DDBJ databases">
        <title>Evolutionary Origins and Diversification of the Mycorrhizal Mutualists.</title>
        <authorList>
            <consortium name="DOE Joint Genome Institute"/>
            <consortium name="Mycorrhizal Genomics Consortium"/>
            <person name="Kohler A."/>
            <person name="Kuo A."/>
            <person name="Nagy L.G."/>
            <person name="Floudas D."/>
            <person name="Copeland A."/>
            <person name="Barry K.W."/>
            <person name="Cichocki N."/>
            <person name="Veneault-Fourrey C."/>
            <person name="LaButti K."/>
            <person name="Lindquist E.A."/>
            <person name="Lipzen A."/>
            <person name="Lundell T."/>
            <person name="Morin E."/>
            <person name="Murat C."/>
            <person name="Riley R."/>
            <person name="Ohm R."/>
            <person name="Sun H."/>
            <person name="Tunlid A."/>
            <person name="Henrissat B."/>
            <person name="Grigoriev I.V."/>
            <person name="Hibbett D.S."/>
            <person name="Martin F."/>
        </authorList>
    </citation>
    <scope>NUCLEOTIDE SEQUENCE [LARGE SCALE GENOMIC DNA]</scope>
    <source>
        <strain evidence="7 8">Koide BX008</strain>
    </source>
</reference>
<gene>
    <name evidence="7" type="ORF">M378DRAFT_27631</name>
</gene>
<comment type="catalytic activity">
    <reaction evidence="5">
        <text>a long-chain fatty acid + ATP + CoA = a long-chain fatty acyl-CoA + AMP + diphosphate</text>
        <dbReference type="Rhea" id="RHEA:15421"/>
        <dbReference type="ChEBI" id="CHEBI:30616"/>
        <dbReference type="ChEBI" id="CHEBI:33019"/>
        <dbReference type="ChEBI" id="CHEBI:57287"/>
        <dbReference type="ChEBI" id="CHEBI:57560"/>
        <dbReference type="ChEBI" id="CHEBI:83139"/>
        <dbReference type="ChEBI" id="CHEBI:456215"/>
        <dbReference type="EC" id="6.2.1.3"/>
    </reaction>
</comment>